<dbReference type="InterPro" id="IPR000073">
    <property type="entry name" value="AB_hydrolase_1"/>
</dbReference>
<protein>
    <recommendedName>
        <fullName evidence="2">AB hydrolase-1 domain-containing protein</fullName>
    </recommendedName>
</protein>
<dbReference type="InterPro" id="IPR029058">
    <property type="entry name" value="AB_hydrolase_fold"/>
</dbReference>
<sequence>MGARARVATTPPKGSAVPVGSVGAAGPPRRTASSGPYVPAAGRAGLREAVTGAARALLSPTGVAGAAVEATWMALHLGLYPLGLLGSRDSTARDGYGLRDLTPSQRGLAVQDVEAAHTPILLVHGMVDNRSIFTVLRRGLVRRGFGRIETINYPILTGDIRVAAARLGDEVERIAAETGYERIHVIGHSMGGLIARYYVTRLGGDARVHTLVTLGTPHHGSYLAYAWGNQLTRQLRPGSGLLTELAQPVRDCRTRFIVYSSDLDQVVVPHQNAALRHDDLDVRNIVLHGVGHMSLPITRTVVKGISEALAHLDTSGATVTPGVSPIVHAPRSRDGSAHA</sequence>
<dbReference type="SUPFAM" id="SSF53474">
    <property type="entry name" value="alpha/beta-Hydrolases"/>
    <property type="match status" value="1"/>
</dbReference>
<proteinExistence type="predicted"/>
<organism evidence="3 4">
    <name type="scientific">Terracoccus luteus</name>
    <dbReference type="NCBI Taxonomy" id="53356"/>
    <lineage>
        <taxon>Bacteria</taxon>
        <taxon>Bacillati</taxon>
        <taxon>Actinomycetota</taxon>
        <taxon>Actinomycetes</taxon>
        <taxon>Micrococcales</taxon>
        <taxon>Intrasporangiaceae</taxon>
        <taxon>Terracoccus</taxon>
    </lineage>
</organism>
<gene>
    <name evidence="3" type="ORF">FHW14_000722</name>
</gene>
<feature type="domain" description="AB hydrolase-1" evidence="2">
    <location>
        <begin position="119"/>
        <end position="231"/>
    </location>
</feature>
<evidence type="ECO:0000313" key="3">
    <source>
        <dbReference type="EMBL" id="MBB2985573.1"/>
    </source>
</evidence>
<evidence type="ECO:0000259" key="2">
    <source>
        <dbReference type="Pfam" id="PF00561"/>
    </source>
</evidence>
<reference evidence="3 4" key="1">
    <citation type="submission" date="2020-08" db="EMBL/GenBank/DDBJ databases">
        <title>Genomic Encyclopedia of Type Strains, Phase IV (KMG-V): Genome sequencing to study the core and pangenomes of soil and plant-associated prokaryotes.</title>
        <authorList>
            <person name="Whitman W."/>
        </authorList>
    </citation>
    <scope>NUCLEOTIDE SEQUENCE [LARGE SCALE GENOMIC DNA]</scope>
    <source>
        <strain evidence="3 4">B3ACCR2</strain>
    </source>
</reference>
<dbReference type="Gene3D" id="3.40.50.1820">
    <property type="entry name" value="alpha/beta hydrolase"/>
    <property type="match status" value="1"/>
</dbReference>
<dbReference type="PANTHER" id="PTHR37946:SF1">
    <property type="entry name" value="SLL1969 PROTEIN"/>
    <property type="match status" value="1"/>
</dbReference>
<name>A0A839PR94_9MICO</name>
<accession>A0A839PR94</accession>
<dbReference type="GO" id="GO:0003824">
    <property type="term" value="F:catalytic activity"/>
    <property type="evidence" value="ECO:0007669"/>
    <property type="project" value="UniProtKB-ARBA"/>
</dbReference>
<feature type="region of interest" description="Disordered" evidence="1">
    <location>
        <begin position="1"/>
        <end position="37"/>
    </location>
</feature>
<evidence type="ECO:0000313" key="4">
    <source>
        <dbReference type="Proteomes" id="UP000590811"/>
    </source>
</evidence>
<dbReference type="PANTHER" id="PTHR37946">
    <property type="entry name" value="SLL1969 PROTEIN"/>
    <property type="match status" value="1"/>
</dbReference>
<dbReference type="RefSeq" id="WP_253354076.1">
    <property type="nucleotide sequence ID" value="NZ_JACHVT010000002.1"/>
</dbReference>
<dbReference type="AlphaFoldDB" id="A0A839PR94"/>
<dbReference type="EMBL" id="JACHVT010000002">
    <property type="protein sequence ID" value="MBB2985573.1"/>
    <property type="molecule type" value="Genomic_DNA"/>
</dbReference>
<evidence type="ECO:0000256" key="1">
    <source>
        <dbReference type="SAM" id="MobiDB-lite"/>
    </source>
</evidence>
<comment type="caution">
    <text evidence="3">The sequence shown here is derived from an EMBL/GenBank/DDBJ whole genome shotgun (WGS) entry which is preliminary data.</text>
</comment>
<dbReference type="Pfam" id="PF00561">
    <property type="entry name" value="Abhydrolase_1"/>
    <property type="match status" value="1"/>
</dbReference>
<dbReference type="Proteomes" id="UP000590811">
    <property type="component" value="Unassembled WGS sequence"/>
</dbReference>